<reference evidence="1 2" key="1">
    <citation type="journal article" date="2012" name="MBio">
        <title>Comparative genome analysis of three eukaryotic parasites with differing abilities to transform leukocytes reveals key mediators of Theileria-induced leukocyte transformation.</title>
        <authorList>
            <person name="Hayashida K."/>
            <person name="Hara Y."/>
            <person name="Abe T."/>
            <person name="Yamasaki C."/>
            <person name="Toyoda A."/>
            <person name="Kosuge T."/>
            <person name="Suzuki Y."/>
            <person name="Sato Y."/>
            <person name="Kawashima S."/>
            <person name="Katayama T."/>
            <person name="Wakaguri H."/>
            <person name="Inoue N."/>
            <person name="Homma K."/>
            <person name="Tada-Umezaki M."/>
            <person name="Yagi Y."/>
            <person name="Fujii Y."/>
            <person name="Habara T."/>
            <person name="Kanehisa M."/>
            <person name="Watanabe H."/>
            <person name="Ito K."/>
            <person name="Gojobori T."/>
            <person name="Sugawara H."/>
            <person name="Imanishi T."/>
            <person name="Weir W."/>
            <person name="Gardner M."/>
            <person name="Pain A."/>
            <person name="Shiels B."/>
            <person name="Hattori M."/>
            <person name="Nene V."/>
            <person name="Sugimoto C."/>
        </authorList>
    </citation>
    <scope>NUCLEOTIDE SEQUENCE [LARGE SCALE GENOMIC DNA]</scope>
    <source>
        <strain evidence="1 2">Shintoku</strain>
    </source>
</reference>
<dbReference type="AlphaFoldDB" id="J4CD90"/>
<dbReference type="RefSeq" id="XP_009691028.1">
    <property type="nucleotide sequence ID" value="XM_009692733.1"/>
</dbReference>
<name>J4CD90_THEOR</name>
<gene>
    <name evidence="1" type="ORF">TOT_020000982</name>
</gene>
<organism evidence="1 2">
    <name type="scientific">Theileria orientalis strain Shintoku</name>
    <dbReference type="NCBI Taxonomy" id="869250"/>
    <lineage>
        <taxon>Eukaryota</taxon>
        <taxon>Sar</taxon>
        <taxon>Alveolata</taxon>
        <taxon>Apicomplexa</taxon>
        <taxon>Aconoidasida</taxon>
        <taxon>Piroplasmida</taxon>
        <taxon>Theileriidae</taxon>
        <taxon>Theileria</taxon>
    </lineage>
</organism>
<keyword evidence="2" id="KW-1185">Reference proteome</keyword>
<dbReference type="EMBL" id="AP011947">
    <property type="protein sequence ID" value="BAM40727.1"/>
    <property type="molecule type" value="Genomic_DNA"/>
</dbReference>
<sequence>MECKSAVCSILGLGYVDSAGHCREWCSILGKLWYVKSSFRLSKFWATFACIKPCVLSCSTAILRGSALGAQLMKPSHDTPIYERELFTVLMSFGINLNFKSTRNFNQRSHNFSNKSHFIIRSWLL</sequence>
<dbReference type="GeneID" id="20715081"/>
<dbReference type="KEGG" id="tot:TOT_020000982"/>
<evidence type="ECO:0000313" key="2">
    <source>
        <dbReference type="Proteomes" id="UP000003786"/>
    </source>
</evidence>
<accession>J4CD90</accession>
<proteinExistence type="predicted"/>
<evidence type="ECO:0000313" key="1">
    <source>
        <dbReference type="EMBL" id="BAM40727.1"/>
    </source>
</evidence>
<protein>
    <submittedName>
        <fullName evidence="1">Uncharacterized protein</fullName>
    </submittedName>
</protein>
<dbReference type="VEuPathDB" id="PiroplasmaDB:TOT_020000982"/>
<dbReference type="Proteomes" id="UP000003786">
    <property type="component" value="Chromosome 2"/>
</dbReference>